<reference evidence="6" key="1">
    <citation type="submission" date="2016-05" db="EMBL/GenBank/DDBJ databases">
        <title>Comparative genomics of biotechnologically important yeasts.</title>
        <authorList>
            <consortium name="DOE Joint Genome Institute"/>
            <person name="Riley R."/>
            <person name="Haridas S."/>
            <person name="Wolfe K.H."/>
            <person name="Lopes M.R."/>
            <person name="Hittinger C.T."/>
            <person name="Goker M."/>
            <person name="Salamov A."/>
            <person name="Wisecaver J."/>
            <person name="Long T.M."/>
            <person name="Aerts A.L."/>
            <person name="Barry K."/>
            <person name="Choi C."/>
            <person name="Clum A."/>
            <person name="Coughlan A.Y."/>
            <person name="Deshpande S."/>
            <person name="Douglass A.P."/>
            <person name="Hanson S.J."/>
            <person name="Klenk H.-P."/>
            <person name="Labutti K."/>
            <person name="Lapidus A."/>
            <person name="Lindquist E."/>
            <person name="Lipzen A."/>
            <person name="Meier-Kolthoff J.P."/>
            <person name="Ohm R.A."/>
            <person name="Otillar R.P."/>
            <person name="Pangilinan J."/>
            <person name="Peng Y."/>
            <person name="Rokas A."/>
            <person name="Rosa C.A."/>
            <person name="Scheuner C."/>
            <person name="Sibirny A.A."/>
            <person name="Slot J.C."/>
            <person name="Stielow J.B."/>
            <person name="Sun H."/>
            <person name="Kurtzman C.P."/>
            <person name="Blackwell M."/>
            <person name="Grigoriev I.V."/>
            <person name="Jeffries T.W."/>
        </authorList>
    </citation>
    <scope>NUCLEOTIDE SEQUENCE [LARGE SCALE GENOMIC DNA]</scope>
    <source>
        <strain evidence="6">DSM 1968</strain>
    </source>
</reference>
<dbReference type="Gene3D" id="1.20.870.10">
    <property type="entry name" value="Son of sevenless (SoS) protein Chain: S domain 1"/>
    <property type="match status" value="1"/>
</dbReference>
<dbReference type="InterPro" id="IPR001895">
    <property type="entry name" value="RASGEF_cat_dom"/>
</dbReference>
<keyword evidence="6" id="KW-1185">Reference proteome</keyword>
<dbReference type="PANTHER" id="PTHR23113:SF354">
    <property type="entry name" value="BUD SITE SELECTION PROTEIN 5"/>
    <property type="match status" value="1"/>
</dbReference>
<organism evidence="5 6">
    <name type="scientific">Ascoidea rubescens DSM 1968</name>
    <dbReference type="NCBI Taxonomy" id="1344418"/>
    <lineage>
        <taxon>Eukaryota</taxon>
        <taxon>Fungi</taxon>
        <taxon>Dikarya</taxon>
        <taxon>Ascomycota</taxon>
        <taxon>Saccharomycotina</taxon>
        <taxon>Saccharomycetes</taxon>
        <taxon>Ascoideaceae</taxon>
        <taxon>Ascoidea</taxon>
    </lineage>
</organism>
<dbReference type="SMART" id="SM00229">
    <property type="entry name" value="RasGEFN"/>
    <property type="match status" value="1"/>
</dbReference>
<feature type="non-terminal residue" evidence="5">
    <location>
        <position position="1"/>
    </location>
</feature>
<dbReference type="OrthoDB" id="546434at2759"/>
<dbReference type="GO" id="GO:0005085">
    <property type="term" value="F:guanyl-nucleotide exchange factor activity"/>
    <property type="evidence" value="ECO:0007669"/>
    <property type="project" value="UniProtKB-KW"/>
</dbReference>
<dbReference type="InterPro" id="IPR023578">
    <property type="entry name" value="Ras_GEF_dom_sf"/>
</dbReference>
<dbReference type="Gene3D" id="1.10.840.10">
    <property type="entry name" value="Ras guanine-nucleotide exchange factors catalytic domain"/>
    <property type="match status" value="1"/>
</dbReference>
<dbReference type="STRING" id="1344418.A0A1D2VBL3"/>
<dbReference type="Proteomes" id="UP000095038">
    <property type="component" value="Unassembled WGS sequence"/>
</dbReference>
<dbReference type="GO" id="GO:0007265">
    <property type="term" value="P:Ras protein signal transduction"/>
    <property type="evidence" value="ECO:0007669"/>
    <property type="project" value="TreeGrafter"/>
</dbReference>
<dbReference type="PANTHER" id="PTHR23113">
    <property type="entry name" value="GUANINE NUCLEOTIDE EXCHANGE FACTOR"/>
    <property type="match status" value="1"/>
</dbReference>
<evidence type="ECO:0000256" key="2">
    <source>
        <dbReference type="PROSITE-ProRule" id="PRU00168"/>
    </source>
</evidence>
<protein>
    <submittedName>
        <fullName evidence="5">Ras GEF</fullName>
    </submittedName>
</protein>
<dbReference type="RefSeq" id="XP_020045323.1">
    <property type="nucleotide sequence ID" value="XM_020190851.1"/>
</dbReference>
<sequence length="868" mass="99913">LNEPPIAKSRLSEINHLLFQYLSLILGRMDMIQNNNSGSHLLETIVYQIILLLREILFIGKSATRFLKLSDYTLDSSLENLLVLVTDLVSTVKKLLLKTSLNQTTPLFRLYSPNLISDIPGNRSSSYFYTLEGIKLIAVVSKMIKSVSSSLKSCRYLLDLIPNGYTLDSNRKHPDFQKMKISPKEFVQKCSINSLEDSNQTITPVNSNLNKNAQPITLLETLAEFNSSSPYMVRISAFARYKDSSNQQDVELKTNPFSVDNEILLDGNGKILGATFRALVYLLVNELHRPDRFFFSTFFLTFRIFSTPADLIEELIKRFDADNKEKSILIDELTTQSESEEYEINSEQKYTVFDSRIKNRRKLILNAFKTWLESYWNYKVDYPLLPTIINFLNESAIRYLPTEVYPILEVAGKLAANHPFQDVNFAYMSGMNDNQLVTRRIGQIDKSSYEDGYHYYTTSTTALPADLSSPTSETEFLFKNKQNNNNGIGSSSLKISNWIASTSHISSLLNRNQLSSIEKAIMQFRVAFGKTWNPDFIKTSSSISSNPIPYYPIDIKQLLDSWYNICEIKKLEVSLNSKNISLLNFNCMELSKQLTIIESKIFVSIKPDELLNKNFITKNLYLKKSVNVEKSILFTNLLSEYVIETILKPGIAIKLRISNLKYWIKVAYCCLILRNFNSLAAIMTILQSSAISRLHRLWGKLNSKYYEVYSYLSSIIQPDKNFYIYRSKLKKYLDISKDQQVSNIPLVPYINLFLQDIIFVNEGNSDYRQISGYLKLINFDKHFKIVKILSDMEHFQVDYSSTYNIINTNGSNNLGTNQNLDDNITMDSVSQLQELILIELMNVHSLYMKDSDRMWNLSFNIQTQHSHS</sequence>
<evidence type="ECO:0000313" key="5">
    <source>
        <dbReference type="EMBL" id="ODV59016.1"/>
    </source>
</evidence>
<dbReference type="PROSITE" id="PS50212">
    <property type="entry name" value="RASGEF_NTER"/>
    <property type="match status" value="1"/>
</dbReference>
<dbReference type="InterPro" id="IPR008937">
    <property type="entry name" value="Ras-like_GEF"/>
</dbReference>
<gene>
    <name evidence="5" type="ORF">ASCRUDRAFT_38386</name>
</gene>
<dbReference type="SMART" id="SM00147">
    <property type="entry name" value="RasGEF"/>
    <property type="match status" value="1"/>
</dbReference>
<dbReference type="GeneID" id="30964487"/>
<proteinExistence type="predicted"/>
<evidence type="ECO:0000259" key="3">
    <source>
        <dbReference type="PROSITE" id="PS50009"/>
    </source>
</evidence>
<evidence type="ECO:0000256" key="1">
    <source>
        <dbReference type="ARBA" id="ARBA00022658"/>
    </source>
</evidence>
<dbReference type="InParanoid" id="A0A1D2VBL3"/>
<dbReference type="SUPFAM" id="SSF48366">
    <property type="entry name" value="Ras GEF"/>
    <property type="match status" value="1"/>
</dbReference>
<dbReference type="Pfam" id="PF00617">
    <property type="entry name" value="RasGEF"/>
    <property type="match status" value="1"/>
</dbReference>
<feature type="domain" description="Ras-GEF" evidence="3">
    <location>
        <begin position="586"/>
        <end position="829"/>
    </location>
</feature>
<dbReference type="PROSITE" id="PS50009">
    <property type="entry name" value="RASGEF_CAT"/>
    <property type="match status" value="1"/>
</dbReference>
<keyword evidence="1 2" id="KW-0344">Guanine-nucleotide releasing factor</keyword>
<dbReference type="InterPro" id="IPR036964">
    <property type="entry name" value="RASGEF_cat_dom_sf"/>
</dbReference>
<dbReference type="InterPro" id="IPR000651">
    <property type="entry name" value="Ras-like_Gua-exchang_fac_N"/>
</dbReference>
<dbReference type="EMBL" id="KV454488">
    <property type="protein sequence ID" value="ODV59016.1"/>
    <property type="molecule type" value="Genomic_DNA"/>
</dbReference>
<accession>A0A1D2VBL3</accession>
<feature type="domain" description="N-terminal Ras-GEF" evidence="4">
    <location>
        <begin position="267"/>
        <end position="415"/>
    </location>
</feature>
<evidence type="ECO:0000259" key="4">
    <source>
        <dbReference type="PROSITE" id="PS50212"/>
    </source>
</evidence>
<dbReference type="Pfam" id="PF00618">
    <property type="entry name" value="RasGEF_N"/>
    <property type="match status" value="1"/>
</dbReference>
<name>A0A1D2VBL3_9ASCO</name>
<evidence type="ECO:0000313" key="6">
    <source>
        <dbReference type="Proteomes" id="UP000095038"/>
    </source>
</evidence>
<dbReference type="GO" id="GO:0005886">
    <property type="term" value="C:plasma membrane"/>
    <property type="evidence" value="ECO:0007669"/>
    <property type="project" value="TreeGrafter"/>
</dbReference>
<dbReference type="AlphaFoldDB" id="A0A1D2VBL3"/>